<evidence type="ECO:0000256" key="3">
    <source>
        <dbReference type="ARBA" id="ARBA00042242"/>
    </source>
</evidence>
<reference evidence="6 7" key="1">
    <citation type="submission" date="2018-06" db="EMBL/GenBank/DDBJ databases">
        <authorList>
            <consortium name="Pathogen Informatics"/>
            <person name="Doyle S."/>
        </authorList>
    </citation>
    <scope>NUCLEOTIDE SEQUENCE [LARGE SCALE GENOMIC DNA]</scope>
    <source>
        <strain evidence="6 7">NCTC10313</strain>
    </source>
</reference>
<dbReference type="GO" id="GO:0009113">
    <property type="term" value="P:purine nucleobase biosynthetic process"/>
    <property type="evidence" value="ECO:0007669"/>
    <property type="project" value="InterPro"/>
</dbReference>
<dbReference type="EMBL" id="UGLW01000003">
    <property type="protein sequence ID" value="STU55793.1"/>
    <property type="molecule type" value="Genomic_DNA"/>
</dbReference>
<feature type="domain" description="Phosphoribosylglycinamide synthetase C-domain" evidence="5">
    <location>
        <begin position="2"/>
        <end position="83"/>
    </location>
</feature>
<evidence type="ECO:0000259" key="5">
    <source>
        <dbReference type="SMART" id="SM01210"/>
    </source>
</evidence>
<dbReference type="SMART" id="SM01210">
    <property type="entry name" value="GARS_C"/>
    <property type="match status" value="1"/>
</dbReference>
<dbReference type="InterPro" id="IPR037123">
    <property type="entry name" value="PRibGlycinamide_synth_C_sf"/>
</dbReference>
<accession>A0A377YX90</accession>
<dbReference type="Proteomes" id="UP000254487">
    <property type="component" value="Unassembled WGS sequence"/>
</dbReference>
<evidence type="ECO:0000256" key="1">
    <source>
        <dbReference type="ARBA" id="ARBA00001936"/>
    </source>
</evidence>
<evidence type="ECO:0000256" key="4">
    <source>
        <dbReference type="ARBA" id="ARBA00042864"/>
    </source>
</evidence>
<evidence type="ECO:0000313" key="7">
    <source>
        <dbReference type="Proteomes" id="UP000254487"/>
    </source>
</evidence>
<dbReference type="InterPro" id="IPR011054">
    <property type="entry name" value="Rudment_hybrid_motif"/>
</dbReference>
<dbReference type="Pfam" id="PF02843">
    <property type="entry name" value="GARS_C"/>
    <property type="match status" value="1"/>
</dbReference>
<evidence type="ECO:0000256" key="2">
    <source>
        <dbReference type="ARBA" id="ARBA00038345"/>
    </source>
</evidence>
<gene>
    <name evidence="6" type="primary">purD_1</name>
    <name evidence="6" type="ORF">NCTC10313_00858</name>
</gene>
<proteinExistence type="inferred from homology"/>
<dbReference type="GO" id="GO:0004637">
    <property type="term" value="F:phosphoribosylamine-glycine ligase activity"/>
    <property type="evidence" value="ECO:0007669"/>
    <property type="project" value="InterPro"/>
</dbReference>
<dbReference type="PANTHER" id="PTHR43472:SF1">
    <property type="entry name" value="PHOSPHORIBOSYLAMINE--GLYCINE LIGASE, CHLOROPLASTIC"/>
    <property type="match status" value="1"/>
</dbReference>
<comment type="similarity">
    <text evidence="2">Belongs to the GARS family.</text>
</comment>
<name>A0A377YX90_KLEPO</name>
<comment type="cofactor">
    <cofactor evidence="1">
        <name>Mn(2+)</name>
        <dbReference type="ChEBI" id="CHEBI:29035"/>
    </cofactor>
</comment>
<protein>
    <recommendedName>
        <fullName evidence="3">Glycinamide ribonucleotide synthetase</fullName>
    </recommendedName>
    <alternativeName>
        <fullName evidence="4">Phosphoribosylglycinamide synthetase</fullName>
    </alternativeName>
</protein>
<keyword evidence="6" id="KW-0436">Ligase</keyword>
<dbReference type="Gene3D" id="3.90.600.10">
    <property type="entry name" value="Phosphoribosylglycinamide synthetase, C-terminal domain"/>
    <property type="match status" value="1"/>
</dbReference>
<dbReference type="InterPro" id="IPR000115">
    <property type="entry name" value="PRibGlycinamide_synth"/>
</dbReference>
<evidence type="ECO:0000313" key="6">
    <source>
        <dbReference type="EMBL" id="STU55793.1"/>
    </source>
</evidence>
<dbReference type="InterPro" id="IPR020560">
    <property type="entry name" value="PRibGlycinamide_synth_C-dom"/>
</dbReference>
<sequence>MVVAAGGYPGSYNTGDEIYGLPQQEVADGKVFHAGTKLSDDQRVVTNGGRVLCVTALGDSVAQAQQRAYQLLTDIRWDGSLAVAISAGAPSNVKRLTAKFRQQRFARNA</sequence>
<dbReference type="SUPFAM" id="SSF51246">
    <property type="entry name" value="Rudiment single hybrid motif"/>
    <property type="match status" value="1"/>
</dbReference>
<dbReference type="PANTHER" id="PTHR43472">
    <property type="entry name" value="PHOSPHORIBOSYLAMINE--GLYCINE LIGASE"/>
    <property type="match status" value="1"/>
</dbReference>
<dbReference type="AlphaFoldDB" id="A0A377YX90"/>
<organism evidence="6 7">
    <name type="scientific">Klebsiella pneumoniae subsp. ozaenae</name>
    <dbReference type="NCBI Taxonomy" id="574"/>
    <lineage>
        <taxon>Bacteria</taxon>
        <taxon>Pseudomonadati</taxon>
        <taxon>Pseudomonadota</taxon>
        <taxon>Gammaproteobacteria</taxon>
        <taxon>Enterobacterales</taxon>
        <taxon>Enterobacteriaceae</taxon>
        <taxon>Klebsiella/Raoultella group</taxon>
        <taxon>Klebsiella</taxon>
        <taxon>Klebsiella pneumoniae complex</taxon>
    </lineage>
</organism>